<keyword evidence="2" id="KW-1133">Transmembrane helix</keyword>
<feature type="non-terminal residue" evidence="3">
    <location>
        <position position="1"/>
    </location>
</feature>
<dbReference type="EMBL" id="LBQH01000034">
    <property type="protein sequence ID" value="KKP75478.1"/>
    <property type="molecule type" value="Genomic_DNA"/>
</dbReference>
<keyword evidence="2" id="KW-0472">Membrane</keyword>
<evidence type="ECO:0000313" key="3">
    <source>
        <dbReference type="EMBL" id="KKP75478.1"/>
    </source>
</evidence>
<dbReference type="AlphaFoldDB" id="A0A0G0C1T7"/>
<accession>A0A0G0C1T7</accession>
<proteinExistence type="predicted"/>
<gene>
    <name evidence="3" type="ORF">UR73_C0034G0005</name>
</gene>
<sequence>TNNVYYILMQRIKAPRKSTQISVIYLTFFLLLSIPLVVYGILNGSFDIRNRAFDDLEVSEENPCIISLPNVNPYTLAVGNPVTIQVDAKLSNAIISELNITDSSGNSIYTEKFDNSPIEIATSFKFTPTKSGIVDLLGIIKKDAGGSVGCKISSPYDILGLRALANNSAPVFITQASSSKPSQNIKTGTVYEYTLSAADEDDDRVNYSYSFTPEAKWLKPTIIEDGSSGKLTIKFTGSTNVPGSYLANVFIHDGYSMHLASQSWVINVSPAKNDIPVVKITSPVSPITVVKGKNITVSWEANDLNFITKYQLYITKNYTNTSSWIAINSNIPFKTRTYSFSTSDLEPGTYKVILKAIDNQTPQVSGLAISSEIVITKTGQTPIPTNDIPIIDAPQVINMTPLSTDQITNKRVTVKASLISAESADIDEKTILFKLDGIDKTSEIKINKISSQEYTIIYQPLEDFAEGIHKAEAYFKDSAGHDVTKEWTFTIQETIDELKDETINIFGLDISKRILLIVGIGLVVVILAIVAPIIIFNVWKEDKMREQEEPHSNEPIQPFIKQQEPEYIEPPVQVEEIKEKVEVQPETIPVEEEKIENFVAPAPLVEETPPPAEIVPPEPDLSTDLPTDESIKQLFEQVQKAQEEPPTTNS</sequence>
<dbReference type="InterPro" id="IPR013783">
    <property type="entry name" value="Ig-like_fold"/>
</dbReference>
<dbReference type="SUPFAM" id="SSF49265">
    <property type="entry name" value="Fibronectin type III"/>
    <property type="match status" value="1"/>
</dbReference>
<evidence type="ECO:0000256" key="1">
    <source>
        <dbReference type="SAM" id="MobiDB-lite"/>
    </source>
</evidence>
<dbReference type="Proteomes" id="UP000034816">
    <property type="component" value="Unassembled WGS sequence"/>
</dbReference>
<evidence type="ECO:0000313" key="4">
    <source>
        <dbReference type="Proteomes" id="UP000034816"/>
    </source>
</evidence>
<keyword evidence="2" id="KW-0812">Transmembrane</keyword>
<feature type="transmembrane region" description="Helical" evidence="2">
    <location>
        <begin position="514"/>
        <end position="539"/>
    </location>
</feature>
<name>A0A0G0C1T7_9BACT</name>
<protein>
    <recommendedName>
        <fullName evidence="5">Fibronectin type-III domain-containing protein</fullName>
    </recommendedName>
</protein>
<organism evidence="3 4">
    <name type="scientific">candidate division WS6 bacterium GW2011_GWF1_35_23</name>
    <dbReference type="NCBI Taxonomy" id="1619097"/>
    <lineage>
        <taxon>Bacteria</taxon>
        <taxon>Candidatus Dojkabacteria</taxon>
    </lineage>
</organism>
<feature type="region of interest" description="Disordered" evidence="1">
    <location>
        <begin position="601"/>
        <end position="629"/>
    </location>
</feature>
<dbReference type="Pfam" id="PF17957">
    <property type="entry name" value="Big_7"/>
    <property type="match status" value="1"/>
</dbReference>
<comment type="caution">
    <text evidence="3">The sequence shown here is derived from an EMBL/GenBank/DDBJ whole genome shotgun (WGS) entry which is preliminary data.</text>
</comment>
<dbReference type="Gene3D" id="2.60.40.10">
    <property type="entry name" value="Immunoglobulins"/>
    <property type="match status" value="1"/>
</dbReference>
<reference evidence="3 4" key="1">
    <citation type="journal article" date="2015" name="Nature">
        <title>rRNA introns, odd ribosomes, and small enigmatic genomes across a large radiation of phyla.</title>
        <authorList>
            <person name="Brown C.T."/>
            <person name="Hug L.A."/>
            <person name="Thomas B.C."/>
            <person name="Sharon I."/>
            <person name="Castelle C.J."/>
            <person name="Singh A."/>
            <person name="Wilkins M.J."/>
            <person name="Williams K.H."/>
            <person name="Banfield J.F."/>
        </authorList>
    </citation>
    <scope>NUCLEOTIDE SEQUENCE [LARGE SCALE GENOMIC DNA]</scope>
</reference>
<feature type="compositionally biased region" description="Pro residues" evidence="1">
    <location>
        <begin position="608"/>
        <end position="619"/>
    </location>
</feature>
<evidence type="ECO:0008006" key="5">
    <source>
        <dbReference type="Google" id="ProtNLM"/>
    </source>
</evidence>
<dbReference type="InterPro" id="IPR036116">
    <property type="entry name" value="FN3_sf"/>
</dbReference>
<feature type="transmembrane region" description="Helical" evidence="2">
    <location>
        <begin position="21"/>
        <end position="42"/>
    </location>
</feature>
<evidence type="ECO:0000256" key="2">
    <source>
        <dbReference type="SAM" id="Phobius"/>
    </source>
</evidence>